<sequence>MLNISFCTCESSPIYLLFLDPFAVSTSGRKGASRPNTDPLFCLLFLSFWIICGEKRHPYRREVKCAANDVSQNREYASPLLMNESIWTGRRIHDYTECNGFLC</sequence>
<evidence type="ECO:0000313" key="1">
    <source>
        <dbReference type="EMBL" id="KAJ8061876.1"/>
    </source>
</evidence>
<gene>
    <name evidence="1" type="ORF">OCU04_009667</name>
</gene>
<accession>A0A9X0DFQ8</accession>
<proteinExistence type="predicted"/>
<protein>
    <submittedName>
        <fullName evidence="1">Uncharacterized protein</fullName>
    </submittedName>
</protein>
<organism evidence="1 2">
    <name type="scientific">Sclerotinia nivalis</name>
    <dbReference type="NCBI Taxonomy" id="352851"/>
    <lineage>
        <taxon>Eukaryota</taxon>
        <taxon>Fungi</taxon>
        <taxon>Dikarya</taxon>
        <taxon>Ascomycota</taxon>
        <taxon>Pezizomycotina</taxon>
        <taxon>Leotiomycetes</taxon>
        <taxon>Helotiales</taxon>
        <taxon>Sclerotiniaceae</taxon>
        <taxon>Sclerotinia</taxon>
    </lineage>
</organism>
<name>A0A9X0DFQ8_9HELO</name>
<dbReference type="EMBL" id="JAPEIS010000011">
    <property type="protein sequence ID" value="KAJ8061876.1"/>
    <property type="molecule type" value="Genomic_DNA"/>
</dbReference>
<evidence type="ECO:0000313" key="2">
    <source>
        <dbReference type="Proteomes" id="UP001152300"/>
    </source>
</evidence>
<dbReference type="Proteomes" id="UP001152300">
    <property type="component" value="Unassembled WGS sequence"/>
</dbReference>
<dbReference type="AlphaFoldDB" id="A0A9X0DFQ8"/>
<reference evidence="1" key="1">
    <citation type="submission" date="2022-11" db="EMBL/GenBank/DDBJ databases">
        <title>Genome Resource of Sclerotinia nivalis Strain SnTB1, a Plant Pathogen Isolated from American Ginseng.</title>
        <authorList>
            <person name="Fan S."/>
        </authorList>
    </citation>
    <scope>NUCLEOTIDE SEQUENCE</scope>
    <source>
        <strain evidence="1">SnTB1</strain>
    </source>
</reference>
<comment type="caution">
    <text evidence="1">The sequence shown here is derived from an EMBL/GenBank/DDBJ whole genome shotgun (WGS) entry which is preliminary data.</text>
</comment>
<keyword evidence="2" id="KW-1185">Reference proteome</keyword>